<accession>A0A1X9NEZ9</accession>
<keyword evidence="1" id="KW-0812">Transmembrane</keyword>
<name>A0A1X9NEZ9_9GAMM</name>
<organism evidence="2 3">
    <name type="scientific">Oceanicoccus sagamiensis</name>
    <dbReference type="NCBI Taxonomy" id="716816"/>
    <lineage>
        <taxon>Bacteria</taxon>
        <taxon>Pseudomonadati</taxon>
        <taxon>Pseudomonadota</taxon>
        <taxon>Gammaproteobacteria</taxon>
        <taxon>Cellvibrionales</taxon>
        <taxon>Spongiibacteraceae</taxon>
        <taxon>Oceanicoccus</taxon>
    </lineage>
</organism>
<dbReference type="AlphaFoldDB" id="A0A1X9NEZ9"/>
<keyword evidence="3" id="KW-1185">Reference proteome</keyword>
<feature type="transmembrane region" description="Helical" evidence="1">
    <location>
        <begin position="9"/>
        <end position="32"/>
    </location>
</feature>
<dbReference type="Proteomes" id="UP000193450">
    <property type="component" value="Chromosome"/>
</dbReference>
<reference evidence="2 3" key="1">
    <citation type="submission" date="2016-11" db="EMBL/GenBank/DDBJ databases">
        <title>Trade-off between light-utilization and light-protection in marine flavobacteria.</title>
        <authorList>
            <person name="Kumagai Y."/>
        </authorList>
    </citation>
    <scope>NUCLEOTIDE SEQUENCE [LARGE SCALE GENOMIC DNA]</scope>
    <source>
        <strain evidence="2 3">NBRC 107125</strain>
    </source>
</reference>
<evidence type="ECO:0000313" key="3">
    <source>
        <dbReference type="Proteomes" id="UP000193450"/>
    </source>
</evidence>
<protein>
    <recommendedName>
        <fullName evidence="4">DUF1761 domain-containing protein</fullName>
    </recommendedName>
</protein>
<dbReference type="RefSeq" id="WP_085759935.1">
    <property type="nucleotide sequence ID" value="NZ_CP019343.1"/>
</dbReference>
<dbReference type="EMBL" id="CP019343">
    <property type="protein sequence ID" value="ARN75741.1"/>
    <property type="molecule type" value="Genomic_DNA"/>
</dbReference>
<feature type="transmembrane region" description="Helical" evidence="1">
    <location>
        <begin position="87"/>
        <end position="106"/>
    </location>
</feature>
<evidence type="ECO:0000313" key="2">
    <source>
        <dbReference type="EMBL" id="ARN75741.1"/>
    </source>
</evidence>
<feature type="transmembrane region" description="Helical" evidence="1">
    <location>
        <begin position="112"/>
        <end position="138"/>
    </location>
</feature>
<proteinExistence type="predicted"/>
<sequence length="144" mass="15907">MLNVSLGKFVWTFVVAYFFCSMLNWGIAEFLLNDWAAPYFEGFVRSGDGASASINIVKMSVGFGIVLFISAWWFSTIQAPTSWVVRAIYVGTMVSVAAFFGTYTFISGWGNVNWWPLMVTAVCDTGSIVPGTLLLGWLQTLGRN</sequence>
<evidence type="ECO:0008006" key="4">
    <source>
        <dbReference type="Google" id="ProtNLM"/>
    </source>
</evidence>
<keyword evidence="1" id="KW-0472">Membrane</keyword>
<gene>
    <name evidence="2" type="ORF">BST96_17485</name>
</gene>
<keyword evidence="1" id="KW-1133">Transmembrane helix</keyword>
<feature type="transmembrane region" description="Helical" evidence="1">
    <location>
        <begin position="52"/>
        <end position="75"/>
    </location>
</feature>
<dbReference type="KEGG" id="osg:BST96_17485"/>
<evidence type="ECO:0000256" key="1">
    <source>
        <dbReference type="SAM" id="Phobius"/>
    </source>
</evidence>